<keyword evidence="9 11" id="KW-0472">Membrane</keyword>
<dbReference type="GO" id="GO:0000009">
    <property type="term" value="F:alpha-1,6-mannosyltransferase activity"/>
    <property type="evidence" value="ECO:0007669"/>
    <property type="project" value="InterPro"/>
</dbReference>
<proteinExistence type="predicted"/>
<comment type="caution">
    <text evidence="13">The sequence shown here is derived from an EMBL/GenBank/DDBJ whole genome shotgun (WGS) entry which is preliminary data.</text>
</comment>
<feature type="transmembrane region" description="Helical" evidence="11">
    <location>
        <begin position="379"/>
        <end position="399"/>
    </location>
</feature>
<keyword evidence="4" id="KW-0328">Glycosyltransferase</keyword>
<reference evidence="13 14" key="1">
    <citation type="submission" date="2019-04" db="EMBL/GenBank/DDBJ databases">
        <title>Draft genome sequences of Streptomyces avermitilis NBRC 14893.</title>
        <authorList>
            <person name="Komaki H."/>
            <person name="Tamura T."/>
            <person name="Hosoyama A."/>
        </authorList>
    </citation>
    <scope>NUCLEOTIDE SEQUENCE [LARGE SCALE GENOMIC DNA]</scope>
    <source>
        <strain evidence="13 14">NBRC 14893</strain>
    </source>
</reference>
<evidence type="ECO:0000256" key="2">
    <source>
        <dbReference type="ARBA" id="ARBA00004687"/>
    </source>
</evidence>
<feature type="domain" description="Glycosyltransferase RgtA/B/C/D-like" evidence="12">
    <location>
        <begin position="122"/>
        <end position="231"/>
    </location>
</feature>
<name>A0A4D4LZX2_STRAX</name>
<dbReference type="GO" id="GO:0006506">
    <property type="term" value="P:GPI anchor biosynthetic process"/>
    <property type="evidence" value="ECO:0007669"/>
    <property type="project" value="UniProtKB-UniPathway"/>
</dbReference>
<feature type="transmembrane region" description="Helical" evidence="11">
    <location>
        <begin position="125"/>
        <end position="145"/>
    </location>
</feature>
<feature type="region of interest" description="Disordered" evidence="10">
    <location>
        <begin position="1"/>
        <end position="28"/>
    </location>
</feature>
<keyword evidence="3" id="KW-0337">GPI-anchor biosynthesis</keyword>
<dbReference type="PANTHER" id="PTHR12468">
    <property type="entry name" value="GPI MANNOSYLTRANSFERASE 2"/>
    <property type="match status" value="1"/>
</dbReference>
<comment type="subcellular location">
    <subcellularLocation>
        <location evidence="1">Endoplasmic reticulum membrane</location>
        <topology evidence="1">Multi-pass membrane protein</topology>
    </subcellularLocation>
</comment>
<dbReference type="GO" id="GO:0004376">
    <property type="term" value="F:GPI mannosyltransferase activity"/>
    <property type="evidence" value="ECO:0007669"/>
    <property type="project" value="InterPro"/>
</dbReference>
<keyword evidence="6 11" id="KW-0812">Transmembrane</keyword>
<gene>
    <name evidence="13" type="ORF">SAV14893_039710</name>
</gene>
<dbReference type="GeneID" id="41541595"/>
<feature type="transmembrane region" description="Helical" evidence="11">
    <location>
        <begin position="327"/>
        <end position="345"/>
    </location>
</feature>
<evidence type="ECO:0000256" key="4">
    <source>
        <dbReference type="ARBA" id="ARBA00022676"/>
    </source>
</evidence>
<keyword evidence="7" id="KW-0256">Endoplasmic reticulum</keyword>
<sequence length="403" mass="42709">MTHAFTIPAPSVEDPEGPPGGGARRTGAARRLPTTAAAALGLFAAARLCGFLVLAAVAWASGKSPLRLLGHSWDSVWYLRIAAHGYVGPQYVRPAVVRSDTAFFPLYPGLLRSVSEVTPLSLETAGLLVSWIAAAVAAYGIYLIGNRLYGRAIATALVLLWGLLPHSVVLSMAYTEPVLTAFAAWSLYAVLTGRWVWAGVLAACAGLARPNGCAVAAAVLVTAAYEIWRSRGRGVSHRLWTGAALAPLGWCGYVGWAGHRQGDLLGGYFTVQRLWGSRFDLGYGSLLFVKRLLLHGGRFVFPISLLLVAVAVLLFALLIADRTPLPLLVHSGVLLLVALGGAGFFQCKPRFLLPAFPLLIPLARALVRTARARPSHAVLVVGALAGLSFAYGAYLVAFARTPL</sequence>
<feature type="transmembrane region" description="Helical" evidence="11">
    <location>
        <begin position="195"/>
        <end position="227"/>
    </location>
</feature>
<dbReference type="Pfam" id="PF13231">
    <property type="entry name" value="PMT_2"/>
    <property type="match status" value="1"/>
</dbReference>
<dbReference type="RefSeq" id="WP_010985941.1">
    <property type="nucleotide sequence ID" value="NZ_BAABTN010000002.1"/>
</dbReference>
<organism evidence="13 14">
    <name type="scientific">Streptomyces avermitilis</name>
    <dbReference type="NCBI Taxonomy" id="33903"/>
    <lineage>
        <taxon>Bacteria</taxon>
        <taxon>Bacillati</taxon>
        <taxon>Actinomycetota</taxon>
        <taxon>Actinomycetes</taxon>
        <taxon>Kitasatosporales</taxon>
        <taxon>Streptomycetaceae</taxon>
        <taxon>Streptomyces</taxon>
    </lineage>
</organism>
<feature type="transmembrane region" description="Helical" evidence="11">
    <location>
        <begin position="34"/>
        <end position="60"/>
    </location>
</feature>
<evidence type="ECO:0000256" key="5">
    <source>
        <dbReference type="ARBA" id="ARBA00022679"/>
    </source>
</evidence>
<feature type="transmembrane region" description="Helical" evidence="11">
    <location>
        <begin position="152"/>
        <end position="175"/>
    </location>
</feature>
<evidence type="ECO:0000256" key="9">
    <source>
        <dbReference type="ARBA" id="ARBA00023136"/>
    </source>
</evidence>
<feature type="transmembrane region" description="Helical" evidence="11">
    <location>
        <begin position="239"/>
        <end position="258"/>
    </location>
</feature>
<evidence type="ECO:0000256" key="8">
    <source>
        <dbReference type="ARBA" id="ARBA00022989"/>
    </source>
</evidence>
<accession>A0A4D4LZX2</accession>
<dbReference type="OMA" id="GWFGYVL"/>
<keyword evidence="5" id="KW-0808">Transferase</keyword>
<evidence type="ECO:0000256" key="7">
    <source>
        <dbReference type="ARBA" id="ARBA00022824"/>
    </source>
</evidence>
<evidence type="ECO:0000256" key="3">
    <source>
        <dbReference type="ARBA" id="ARBA00022502"/>
    </source>
</evidence>
<dbReference type="InterPro" id="IPR007315">
    <property type="entry name" value="PIG-V/Gpi18"/>
</dbReference>
<evidence type="ECO:0000313" key="13">
    <source>
        <dbReference type="EMBL" id="GDY64578.1"/>
    </source>
</evidence>
<evidence type="ECO:0000256" key="1">
    <source>
        <dbReference type="ARBA" id="ARBA00004477"/>
    </source>
</evidence>
<evidence type="ECO:0000313" key="14">
    <source>
        <dbReference type="Proteomes" id="UP000302139"/>
    </source>
</evidence>
<dbReference type="AlphaFoldDB" id="A0A4D4LZX2"/>
<dbReference type="PANTHER" id="PTHR12468:SF2">
    <property type="entry name" value="GPI MANNOSYLTRANSFERASE 2"/>
    <property type="match status" value="1"/>
</dbReference>
<dbReference type="EMBL" id="BJHX01000001">
    <property type="protein sequence ID" value="GDY64578.1"/>
    <property type="molecule type" value="Genomic_DNA"/>
</dbReference>
<feature type="transmembrane region" description="Helical" evidence="11">
    <location>
        <begin position="299"/>
        <end position="320"/>
    </location>
</feature>
<keyword evidence="8 11" id="KW-1133">Transmembrane helix</keyword>
<protein>
    <submittedName>
        <fullName evidence="13">Membrane protein</fullName>
    </submittedName>
</protein>
<evidence type="ECO:0000256" key="6">
    <source>
        <dbReference type="ARBA" id="ARBA00022692"/>
    </source>
</evidence>
<comment type="pathway">
    <text evidence="2">Glycolipid biosynthesis; glycosylphosphatidylinositol-anchor biosynthesis.</text>
</comment>
<dbReference type="InterPro" id="IPR038731">
    <property type="entry name" value="RgtA/B/C-like"/>
</dbReference>
<evidence type="ECO:0000256" key="10">
    <source>
        <dbReference type="SAM" id="MobiDB-lite"/>
    </source>
</evidence>
<evidence type="ECO:0000256" key="11">
    <source>
        <dbReference type="SAM" id="Phobius"/>
    </source>
</evidence>
<dbReference type="UniPathway" id="UPA00196"/>
<dbReference type="GO" id="GO:0016020">
    <property type="term" value="C:membrane"/>
    <property type="evidence" value="ECO:0007669"/>
    <property type="project" value="GOC"/>
</dbReference>
<evidence type="ECO:0000259" key="12">
    <source>
        <dbReference type="Pfam" id="PF13231"/>
    </source>
</evidence>
<dbReference type="Proteomes" id="UP000302139">
    <property type="component" value="Unassembled WGS sequence"/>
</dbReference>